<feature type="chain" id="PRO_5008052054" description="Cytochrome P450" evidence="9">
    <location>
        <begin position="18"/>
        <end position="671"/>
    </location>
</feature>
<dbReference type="PRINTS" id="PR00463">
    <property type="entry name" value="EP450I"/>
</dbReference>
<dbReference type="InterPro" id="IPR002401">
    <property type="entry name" value="Cyt_P450_E_grp-I"/>
</dbReference>
<evidence type="ECO:0000256" key="3">
    <source>
        <dbReference type="ARBA" id="ARBA00022692"/>
    </source>
</evidence>
<evidence type="ECO:0000313" key="10">
    <source>
        <dbReference type="EMBL" id="OAE23982.1"/>
    </source>
</evidence>
<dbReference type="Pfam" id="PF00067">
    <property type="entry name" value="p450"/>
    <property type="match status" value="1"/>
</dbReference>
<evidence type="ECO:0000256" key="9">
    <source>
        <dbReference type="SAM" id="SignalP"/>
    </source>
</evidence>
<organism evidence="10 11">
    <name type="scientific">Marchantia polymorpha subsp. ruderalis</name>
    <dbReference type="NCBI Taxonomy" id="1480154"/>
    <lineage>
        <taxon>Eukaryota</taxon>
        <taxon>Viridiplantae</taxon>
        <taxon>Streptophyta</taxon>
        <taxon>Embryophyta</taxon>
        <taxon>Marchantiophyta</taxon>
        <taxon>Marchantiopsida</taxon>
        <taxon>Marchantiidae</taxon>
        <taxon>Marchantiales</taxon>
        <taxon>Marchantiaceae</taxon>
        <taxon>Marchantia</taxon>
    </lineage>
</organism>
<proteinExistence type="inferred from homology"/>
<comment type="cofactor">
    <cofactor evidence="6">
        <name>heme</name>
        <dbReference type="ChEBI" id="CHEBI:30413"/>
    </cofactor>
</comment>
<keyword evidence="3 8" id="KW-0812">Transmembrane</keyword>
<dbReference type="PANTHER" id="PTHR47283">
    <property type="entry name" value="ENT-KAURENE OXIDASE, CHLOROPLASTIC"/>
    <property type="match status" value="1"/>
</dbReference>
<dbReference type="GO" id="GO:0010241">
    <property type="term" value="P:ent-kaurene oxidation to kaurenoic acid"/>
    <property type="evidence" value="ECO:0007669"/>
    <property type="project" value="InterPro"/>
</dbReference>
<comment type="caution">
    <text evidence="10">The sequence shown here is derived from an EMBL/GenBank/DDBJ whole genome shotgun (WGS) entry which is preliminary data.</text>
</comment>
<dbReference type="InterPro" id="IPR044225">
    <property type="entry name" value="KO_chloroplastic"/>
</dbReference>
<keyword evidence="6 7" id="KW-0349">Heme</keyword>
<comment type="subcellular location">
    <subcellularLocation>
        <location evidence="1">Membrane</location>
        <topology evidence="1">Single-pass membrane protein</topology>
    </subcellularLocation>
</comment>
<evidence type="ECO:0000256" key="5">
    <source>
        <dbReference type="ARBA" id="ARBA00023136"/>
    </source>
</evidence>
<accession>A0A176VUL4</accession>
<dbReference type="InterPro" id="IPR017972">
    <property type="entry name" value="Cyt_P450_CS"/>
</dbReference>
<keyword evidence="6 7" id="KW-0479">Metal-binding</keyword>
<dbReference type="GO" id="GO:0020037">
    <property type="term" value="F:heme binding"/>
    <property type="evidence" value="ECO:0007669"/>
    <property type="project" value="InterPro"/>
</dbReference>
<dbReference type="InterPro" id="IPR036396">
    <property type="entry name" value="Cyt_P450_sf"/>
</dbReference>
<dbReference type="GO" id="GO:0005506">
    <property type="term" value="F:iron ion binding"/>
    <property type="evidence" value="ECO:0007669"/>
    <property type="project" value="InterPro"/>
</dbReference>
<dbReference type="EMBL" id="LVLJ01002698">
    <property type="protein sequence ID" value="OAE23982.1"/>
    <property type="molecule type" value="Genomic_DNA"/>
</dbReference>
<dbReference type="AlphaFoldDB" id="A0A176VUL4"/>
<dbReference type="PROSITE" id="PS00086">
    <property type="entry name" value="CYTOCHROME_P450"/>
    <property type="match status" value="1"/>
</dbReference>
<dbReference type="GO" id="GO:0016709">
    <property type="term" value="F:oxidoreductase activity, acting on paired donors, with incorporation or reduction of molecular oxygen, NAD(P)H as one donor, and incorporation of one atom of oxygen"/>
    <property type="evidence" value="ECO:0007669"/>
    <property type="project" value="TreeGrafter"/>
</dbReference>
<dbReference type="PRINTS" id="PR00385">
    <property type="entry name" value="P450"/>
</dbReference>
<dbReference type="PANTHER" id="PTHR47283:SF1">
    <property type="entry name" value="ENT-KAURENE OXIDASE, CHLOROPLASTIC"/>
    <property type="match status" value="1"/>
</dbReference>
<evidence type="ECO:0000256" key="6">
    <source>
        <dbReference type="PIRSR" id="PIRSR602401-1"/>
    </source>
</evidence>
<evidence type="ECO:0000256" key="7">
    <source>
        <dbReference type="RuleBase" id="RU000461"/>
    </source>
</evidence>
<dbReference type="GO" id="GO:0009707">
    <property type="term" value="C:chloroplast outer membrane"/>
    <property type="evidence" value="ECO:0007669"/>
    <property type="project" value="TreeGrafter"/>
</dbReference>
<dbReference type="GO" id="GO:0005783">
    <property type="term" value="C:endoplasmic reticulum"/>
    <property type="evidence" value="ECO:0007669"/>
    <property type="project" value="TreeGrafter"/>
</dbReference>
<feature type="signal peptide" evidence="9">
    <location>
        <begin position="1"/>
        <end position="17"/>
    </location>
</feature>
<keyword evidence="11" id="KW-1185">Reference proteome</keyword>
<dbReference type="GO" id="GO:0052615">
    <property type="term" value="F:ent-kaurene oxidase activity"/>
    <property type="evidence" value="ECO:0007669"/>
    <property type="project" value="InterPro"/>
</dbReference>
<evidence type="ECO:0000313" key="11">
    <source>
        <dbReference type="Proteomes" id="UP000077202"/>
    </source>
</evidence>
<evidence type="ECO:0008006" key="12">
    <source>
        <dbReference type="Google" id="ProtNLM"/>
    </source>
</evidence>
<keyword evidence="7" id="KW-0560">Oxidoreductase</keyword>
<comment type="similarity">
    <text evidence="2 7">Belongs to the cytochrome P450 family.</text>
</comment>
<keyword evidence="7" id="KW-0503">Monooxygenase</keyword>
<evidence type="ECO:0000256" key="1">
    <source>
        <dbReference type="ARBA" id="ARBA00004167"/>
    </source>
</evidence>
<dbReference type="SUPFAM" id="SSF48264">
    <property type="entry name" value="Cytochrome P450"/>
    <property type="match status" value="1"/>
</dbReference>
<name>A0A176VUL4_MARPO</name>
<keyword evidence="9" id="KW-0732">Signal</keyword>
<feature type="binding site" description="axial binding residue" evidence="6">
    <location>
        <position position="535"/>
    </location>
    <ligand>
        <name>heme</name>
        <dbReference type="ChEBI" id="CHEBI:30413"/>
    </ligand>
    <ligandPart>
        <name>Fe</name>
        <dbReference type="ChEBI" id="CHEBI:18248"/>
    </ligandPart>
</feature>
<evidence type="ECO:0000256" key="2">
    <source>
        <dbReference type="ARBA" id="ARBA00010617"/>
    </source>
</evidence>
<feature type="transmembrane region" description="Helical" evidence="8">
    <location>
        <begin position="94"/>
        <end position="114"/>
    </location>
</feature>
<dbReference type="Proteomes" id="UP000077202">
    <property type="component" value="Unassembled WGS sequence"/>
</dbReference>
<keyword evidence="6 7" id="KW-0408">Iron</keyword>
<gene>
    <name evidence="10" type="ORF">AXG93_4625s1080</name>
</gene>
<protein>
    <recommendedName>
        <fullName evidence="12">Cytochrome P450</fullName>
    </recommendedName>
</protein>
<dbReference type="Gene3D" id="1.10.630.10">
    <property type="entry name" value="Cytochrome P450"/>
    <property type="match status" value="1"/>
</dbReference>
<sequence length="671" mass="75235">MKCFGLSSCLTVTCAAATPSARPRIKLTVPKVPRFSTSRRLVLLPPRRLNEKFVCRAMSVDTVIDAMQPLYAKAVTSLPGPLADLVRNTLGEQLNVLGVLLAFVVIFVSFMLSARAFGGEKKNLPPSIPGGLPILGNMLQMTDKRPHKTFFKWAQEHGPIFHVKTGSINNVVINSADLAKEVMVTNFDSISTRRMTTAMWILTEKKMVAMSDYGDEHRMLKKMVVGNLLGITTQRANRGIREDALNTMIDDIFKDLKGTEGMVDIRECIKYALFPFSMRQVFGYAPEKLFVEGIGELGKWDIFNILVIDPLKHVIEVDWRNFFPALSWVPNSALETRVKNTHDRKLKVVGALIEEQRKQLQTREPTKCYADIVLTEFPNLSPILLKHSIWEPIIESADTTLVTSEWALYEIAKDPKMQERLYSEIISVTGNKRMVTEDDLPNLPLLEAIVKETLRHYAPVTLLPPRYVSADVKIGGYDIPKDWDVLINIYGINWDPKVWKNPEVWNPDRCLGDKSLDLGIKDFRILSFGGGKRMCAGMTQAFAIIPMNIAAIVQHFELTLPPNENVNAQDTVYLTSHKLHPLRAFARPRLQVFVVTNEMYDIGACFRGAGDMAFCISAALLWRGAIDFLSQPAARKVSRTGLDHSVYCPLGVLNTPIAIYSSNVAGLNGFR</sequence>
<reference evidence="10" key="1">
    <citation type="submission" date="2016-03" db="EMBL/GenBank/DDBJ databases">
        <title>Mechanisms controlling the formation of the plant cell surface in tip-growing cells are functionally conserved among land plants.</title>
        <authorList>
            <person name="Honkanen S."/>
            <person name="Jones V.A."/>
            <person name="Morieri G."/>
            <person name="Champion C."/>
            <person name="Hetherington A.J."/>
            <person name="Kelly S."/>
            <person name="Saint-Marcoux D."/>
            <person name="Proust H."/>
            <person name="Prescott H."/>
            <person name="Dolan L."/>
        </authorList>
    </citation>
    <scope>NUCLEOTIDE SEQUENCE [LARGE SCALE GENOMIC DNA]</scope>
    <source>
        <tissue evidence="10">Whole gametophyte</tissue>
    </source>
</reference>
<dbReference type="GO" id="GO:0009686">
    <property type="term" value="P:gibberellin biosynthetic process"/>
    <property type="evidence" value="ECO:0007669"/>
    <property type="project" value="InterPro"/>
</dbReference>
<dbReference type="InterPro" id="IPR001128">
    <property type="entry name" value="Cyt_P450"/>
</dbReference>
<keyword evidence="4 8" id="KW-1133">Transmembrane helix</keyword>
<evidence type="ECO:0000256" key="4">
    <source>
        <dbReference type="ARBA" id="ARBA00022989"/>
    </source>
</evidence>
<evidence type="ECO:0000256" key="8">
    <source>
        <dbReference type="SAM" id="Phobius"/>
    </source>
</evidence>
<keyword evidence="5 8" id="KW-0472">Membrane</keyword>